<accession>A0A383DKR4</accession>
<dbReference type="GO" id="GO:0008410">
    <property type="term" value="F:CoA-transferase activity"/>
    <property type="evidence" value="ECO:0007669"/>
    <property type="project" value="InterPro"/>
</dbReference>
<dbReference type="AlphaFoldDB" id="A0A383DKR4"/>
<reference evidence="1" key="1">
    <citation type="submission" date="2018-05" db="EMBL/GenBank/DDBJ databases">
        <authorList>
            <person name="Lanie J.A."/>
            <person name="Ng W.-L."/>
            <person name="Kazmierczak K.M."/>
            <person name="Andrzejewski T.M."/>
            <person name="Davidsen T.M."/>
            <person name="Wayne K.J."/>
            <person name="Tettelin H."/>
            <person name="Glass J.I."/>
            <person name="Rusch D."/>
            <person name="Podicherti R."/>
            <person name="Tsui H.-C.T."/>
            <person name="Winkler M.E."/>
        </authorList>
    </citation>
    <scope>NUCLEOTIDE SEQUENCE</scope>
</reference>
<evidence type="ECO:0008006" key="2">
    <source>
        <dbReference type="Google" id="ProtNLM"/>
    </source>
</evidence>
<evidence type="ECO:0000313" key="1">
    <source>
        <dbReference type="EMBL" id="SVE44880.1"/>
    </source>
</evidence>
<dbReference type="InterPro" id="IPR037171">
    <property type="entry name" value="NagB/RpiA_transferase-like"/>
</dbReference>
<dbReference type="EMBL" id="UINC01218024">
    <property type="protein sequence ID" value="SVE44880.1"/>
    <property type="molecule type" value="Genomic_DNA"/>
</dbReference>
<dbReference type="Pfam" id="PF01144">
    <property type="entry name" value="CoA_trans"/>
    <property type="match status" value="1"/>
</dbReference>
<dbReference type="PANTHER" id="PTHR43293">
    <property type="entry name" value="ACETATE COA-TRANSFERASE YDIF"/>
    <property type="match status" value="1"/>
</dbReference>
<protein>
    <recommendedName>
        <fullName evidence="2">Acyl CoA:acetate/3-ketoacid CoA transferase</fullName>
    </recommendedName>
</protein>
<name>A0A383DKR4_9ZZZZ</name>
<organism evidence="1">
    <name type="scientific">marine metagenome</name>
    <dbReference type="NCBI Taxonomy" id="408172"/>
    <lineage>
        <taxon>unclassified sequences</taxon>
        <taxon>metagenomes</taxon>
        <taxon>ecological metagenomes</taxon>
    </lineage>
</organism>
<feature type="non-terminal residue" evidence="1">
    <location>
        <position position="137"/>
    </location>
</feature>
<dbReference type="PANTHER" id="PTHR43293:SF1">
    <property type="entry name" value="ACETATE COA-TRANSFERASE YDIF"/>
    <property type="match status" value="1"/>
</dbReference>
<gene>
    <name evidence="1" type="ORF">METZ01_LOCUS497734</name>
</gene>
<proteinExistence type="predicted"/>
<dbReference type="Gene3D" id="3.40.1080.10">
    <property type="entry name" value="Glutaconate Coenzyme A-transferase"/>
    <property type="match status" value="1"/>
</dbReference>
<dbReference type="SUPFAM" id="SSF100950">
    <property type="entry name" value="NagB/RpiA/CoA transferase-like"/>
    <property type="match status" value="1"/>
</dbReference>
<dbReference type="InterPro" id="IPR004165">
    <property type="entry name" value="CoA_trans_fam_I"/>
</dbReference>
<sequence>MRILPASEAVALIPSSATVAVSGFVGAGHPEALTAALEEYFLREDRPENLTLVYAAGQGDGDKRGLNHLAHKGLLKRVIGGHWNLAPRLGKLALAGDIEAYCFPQGVICQLLRDIAARRPGVLTKVGLNTFIDPVNG</sequence>